<gene>
    <name evidence="2" type="ORF">ATH50_0896</name>
</gene>
<evidence type="ECO:0000313" key="2">
    <source>
        <dbReference type="EMBL" id="RMB23672.1"/>
    </source>
</evidence>
<dbReference type="EMBL" id="REFS01000002">
    <property type="protein sequence ID" value="RMB23672.1"/>
    <property type="molecule type" value="Genomic_DNA"/>
</dbReference>
<protein>
    <submittedName>
        <fullName evidence="2">Uncharacterized protein</fullName>
    </submittedName>
</protein>
<dbReference type="RefSeq" id="WP_166033626.1">
    <property type="nucleotide sequence ID" value="NZ_CP034145.1"/>
</dbReference>
<dbReference type="AlphaFoldDB" id="A0A3M0DPG9"/>
<dbReference type="InterPro" id="IPR058858">
    <property type="entry name" value="HacaP"/>
</dbReference>
<organism evidence="2 3">
    <name type="scientific">Haloplanus aerogenes</name>
    <dbReference type="NCBI Taxonomy" id="660522"/>
    <lineage>
        <taxon>Archaea</taxon>
        <taxon>Methanobacteriati</taxon>
        <taxon>Methanobacteriota</taxon>
        <taxon>Stenosarchaea group</taxon>
        <taxon>Halobacteria</taxon>
        <taxon>Halobacteriales</taxon>
        <taxon>Haloferacaceae</taxon>
        <taxon>Haloplanus</taxon>
    </lineage>
</organism>
<proteinExistence type="predicted"/>
<feature type="compositionally biased region" description="Acidic residues" evidence="1">
    <location>
        <begin position="26"/>
        <end position="52"/>
    </location>
</feature>
<dbReference type="Pfam" id="PF26396">
    <property type="entry name" value="HacaP"/>
    <property type="match status" value="1"/>
</dbReference>
<reference evidence="2 3" key="1">
    <citation type="journal article" date="2015" name="Stand. Genomic Sci.">
        <title>Genomic Encyclopedia of Bacterial and Archaeal Type Strains, Phase III: the genomes of soil and plant-associated and newly described type strains.</title>
        <authorList>
            <person name="Whitman W.B."/>
            <person name="Woyke T."/>
            <person name="Klenk H.P."/>
            <person name="Zhou Y."/>
            <person name="Lilburn T.G."/>
            <person name="Beck B.J."/>
            <person name="De Vos P."/>
            <person name="Vandamme P."/>
            <person name="Eisen J.A."/>
            <person name="Garrity G."/>
            <person name="Hugenholtz P."/>
            <person name="Kyrpides N.C."/>
        </authorList>
    </citation>
    <scope>NUCLEOTIDE SEQUENCE [LARGE SCALE GENOMIC DNA]</scope>
    <source>
        <strain evidence="2 3">CGMCC 1.10124</strain>
    </source>
</reference>
<evidence type="ECO:0000313" key="3">
    <source>
        <dbReference type="Proteomes" id="UP000277326"/>
    </source>
</evidence>
<feature type="region of interest" description="Disordered" evidence="1">
    <location>
        <begin position="1"/>
        <end position="52"/>
    </location>
</feature>
<dbReference type="GeneID" id="44638246"/>
<accession>A0A3M0DPG9</accession>
<evidence type="ECO:0000256" key="1">
    <source>
        <dbReference type="SAM" id="MobiDB-lite"/>
    </source>
</evidence>
<sequence length="52" mass="6084">MPDTKSGRERNGKNKRQQLRQRLYEQEMESLNEDADLPEFGEGEEDLATDEV</sequence>
<dbReference type="Proteomes" id="UP000277326">
    <property type="component" value="Unassembled WGS sequence"/>
</dbReference>
<name>A0A3M0DPG9_9EURY</name>
<comment type="caution">
    <text evidence="2">The sequence shown here is derived from an EMBL/GenBank/DDBJ whole genome shotgun (WGS) entry which is preliminary data.</text>
</comment>
<feature type="compositionally biased region" description="Basic and acidic residues" evidence="1">
    <location>
        <begin position="1"/>
        <end position="12"/>
    </location>
</feature>